<feature type="transmembrane region" description="Helical" evidence="6">
    <location>
        <begin position="82"/>
        <end position="102"/>
    </location>
</feature>
<feature type="transmembrane region" description="Helical" evidence="6">
    <location>
        <begin position="259"/>
        <end position="277"/>
    </location>
</feature>
<evidence type="ECO:0000313" key="7">
    <source>
        <dbReference type="EMBL" id="MFD1886350.1"/>
    </source>
</evidence>
<dbReference type="PANTHER" id="PTHR13353:SF5">
    <property type="entry name" value="TRANSMEMBRANE PROTEIN 19"/>
    <property type="match status" value="1"/>
</dbReference>
<feature type="transmembrane region" description="Helical" evidence="6">
    <location>
        <begin position="153"/>
        <end position="175"/>
    </location>
</feature>
<evidence type="ECO:0000256" key="4">
    <source>
        <dbReference type="ARBA" id="ARBA00022989"/>
    </source>
</evidence>
<comment type="subcellular location">
    <subcellularLocation>
        <location evidence="1">Membrane</location>
        <topology evidence="1">Multi-pass membrane protein</topology>
    </subcellularLocation>
</comment>
<dbReference type="RefSeq" id="WP_347323311.1">
    <property type="nucleotide sequence ID" value="NZ_JBCGUH010000001.1"/>
</dbReference>
<name>A0ABW4RKK0_9BACL</name>
<feature type="transmembrane region" description="Helical" evidence="6">
    <location>
        <begin position="29"/>
        <end position="61"/>
    </location>
</feature>
<keyword evidence="3 6" id="KW-0812">Transmembrane</keyword>
<keyword evidence="5 6" id="KW-0472">Membrane</keyword>
<evidence type="ECO:0000256" key="6">
    <source>
        <dbReference type="SAM" id="Phobius"/>
    </source>
</evidence>
<gene>
    <name evidence="7" type="ORF">ACFSC9_12530</name>
</gene>
<reference evidence="8" key="1">
    <citation type="journal article" date="2019" name="Int. J. Syst. Evol. Microbiol.">
        <title>The Global Catalogue of Microorganisms (GCM) 10K type strain sequencing project: providing services to taxonomists for standard genome sequencing and annotation.</title>
        <authorList>
            <consortium name="The Broad Institute Genomics Platform"/>
            <consortium name="The Broad Institute Genome Sequencing Center for Infectious Disease"/>
            <person name="Wu L."/>
            <person name="Ma J."/>
        </authorList>
    </citation>
    <scope>NUCLEOTIDE SEQUENCE [LARGE SCALE GENOMIC DNA]</scope>
    <source>
        <strain evidence="8">CCUG 54950</strain>
    </source>
</reference>
<evidence type="ECO:0000313" key="8">
    <source>
        <dbReference type="Proteomes" id="UP001597233"/>
    </source>
</evidence>
<dbReference type="Pfam" id="PF01940">
    <property type="entry name" value="DUF92"/>
    <property type="match status" value="1"/>
</dbReference>
<sequence length="278" mass="29087">MDGLIGLACAGLIAGLGYRKQWLSGSGAIAAALMGTIYYAAGSLLWFGLLILFFISGSVLSRMKRERKRRMEQDYAKGSRRDAGQVFANGGLGMVLCLGHAFAPHEAWVLAFIGVMATVTADTWATEMGSLSRKPPRSVLNGRVLEPGASGGVSLRGTMAAAAGGIMIGGAAWLFSLLSSTGNPYTDLSSLTSVLYGACVLVLAGLVGGLAGCFADSYLGATVQLMHRCIVCGKIVETDTHHGQPTTYARGWRWMNNDMVNAVSSILGGAVALLFLVI</sequence>
<evidence type="ECO:0000256" key="2">
    <source>
        <dbReference type="ARBA" id="ARBA00009012"/>
    </source>
</evidence>
<feature type="transmembrane region" description="Helical" evidence="6">
    <location>
        <begin position="195"/>
        <end position="219"/>
    </location>
</feature>
<accession>A0ABW4RKK0</accession>
<dbReference type="Proteomes" id="UP001597233">
    <property type="component" value="Unassembled WGS sequence"/>
</dbReference>
<comment type="similarity">
    <text evidence="2">Belongs to the TMEM19 family.</text>
</comment>
<organism evidence="7 8">
    <name type="scientific">Paenibacillus wenxiniae</name>
    <dbReference type="NCBI Taxonomy" id="1636843"/>
    <lineage>
        <taxon>Bacteria</taxon>
        <taxon>Bacillati</taxon>
        <taxon>Bacillota</taxon>
        <taxon>Bacilli</taxon>
        <taxon>Bacillales</taxon>
        <taxon>Paenibacillaceae</taxon>
        <taxon>Paenibacillus</taxon>
    </lineage>
</organism>
<evidence type="ECO:0000256" key="3">
    <source>
        <dbReference type="ARBA" id="ARBA00022692"/>
    </source>
</evidence>
<keyword evidence="8" id="KW-1185">Reference proteome</keyword>
<dbReference type="EMBL" id="JBHUEH010000014">
    <property type="protein sequence ID" value="MFD1886350.1"/>
    <property type="molecule type" value="Genomic_DNA"/>
</dbReference>
<comment type="caution">
    <text evidence="7">The sequence shown here is derived from an EMBL/GenBank/DDBJ whole genome shotgun (WGS) entry which is preliminary data.</text>
</comment>
<keyword evidence="4 6" id="KW-1133">Transmembrane helix</keyword>
<dbReference type="InterPro" id="IPR002794">
    <property type="entry name" value="DUF92_TMEM19"/>
</dbReference>
<evidence type="ECO:0000256" key="1">
    <source>
        <dbReference type="ARBA" id="ARBA00004141"/>
    </source>
</evidence>
<dbReference type="PANTHER" id="PTHR13353">
    <property type="entry name" value="TRANSMEMBRANE PROTEIN 19"/>
    <property type="match status" value="1"/>
</dbReference>
<protein>
    <submittedName>
        <fullName evidence="7">DUF92 domain-containing protein</fullName>
    </submittedName>
</protein>
<evidence type="ECO:0000256" key="5">
    <source>
        <dbReference type="ARBA" id="ARBA00023136"/>
    </source>
</evidence>
<proteinExistence type="inferred from homology"/>